<dbReference type="InParanoid" id="G4T8Y1"/>
<sequence>MSTIPGTQQLRFRKPSRPSSARSATLPSPKPAGSTESLLREKTTAYKPTSKGVSWCPSFLTAVRILLLVRFCSAMFSNISDCDEVFNFWEPLHYLQRGYGFQTWEVSPQFAIRSWAYIFLHYPFATIGTFLSNGKGVSFFAVRGVLSLISTLCEAKLFRSIVENVNERVGIYFFFMLLTSTGMWSASTAFLPSTFAMYCNMVAFSFALSPAKSKRPGSTDIRTMSATLLFGAGAIVGWPFSILVSLPFVFEELFVYSGDVVPDSLAGSWIVERWIRMVGSVTLTSLLFLPVIGIDSLAYGKFVVVPWNIIRYNIFGGSERGPDLYGTEPWYFYLFNLALNFNVLLPLALLSVPALIVTHRVDYSRLGIKKHTDHESSPYTLLVIRLAPFYLWFGVLTAQAHKEERFMFPIYPFLCFNAAVTLYLVRGWLEALYIKMTSQYQASRTSTMRLFTMNVIIATTVISSLRIIALYAYYHAPMTMVYQLEHVELPRLLNATNLLPPLPPTRNKKYDNDVSVDLSLIKEFDLRLCIGKEWYRFPSHFLVPDGIEVRFMKTAFDGLLPQPFPPSKGDSVWAWDGTRESSPGLNDLNMENPTFYVDPSTCDYIIDLDFPSREYQSRDSWFTYDKANWEKVHCRQFLDAENSPALSRILWLPGKRWWNMNMYGDYCLLRNQERASTREGGGSTLY</sequence>
<feature type="transmembrane region" description="Helical" evidence="10">
    <location>
        <begin position="410"/>
        <end position="429"/>
    </location>
</feature>
<dbReference type="OrthoDB" id="497541at2759"/>
<evidence type="ECO:0000256" key="2">
    <source>
        <dbReference type="ARBA" id="ARBA00004922"/>
    </source>
</evidence>
<dbReference type="Pfam" id="PF03901">
    <property type="entry name" value="Glyco_transf_22"/>
    <property type="match status" value="1"/>
</dbReference>
<dbReference type="PANTHER" id="PTHR22760:SF2">
    <property type="entry name" value="ALPHA-1,2-MANNOSYLTRANSFERASE ALG9"/>
    <property type="match status" value="1"/>
</dbReference>
<feature type="transmembrane region" description="Helical" evidence="10">
    <location>
        <begin position="330"/>
        <end position="358"/>
    </location>
</feature>
<protein>
    <recommendedName>
        <fullName evidence="10">Mannosyltransferase</fullName>
        <ecNumber evidence="10">2.4.1.-</ecNumber>
    </recommendedName>
</protein>
<evidence type="ECO:0000256" key="11">
    <source>
        <dbReference type="SAM" id="MobiDB-lite"/>
    </source>
</evidence>
<dbReference type="Proteomes" id="UP000007148">
    <property type="component" value="Unassembled WGS sequence"/>
</dbReference>
<keyword evidence="7 10" id="KW-0256">Endoplasmic reticulum</keyword>
<evidence type="ECO:0000256" key="3">
    <source>
        <dbReference type="ARBA" id="ARBA00007063"/>
    </source>
</evidence>
<comment type="similarity">
    <text evidence="3 10">Belongs to the glycosyltransferase 22 family.</text>
</comment>
<comment type="subcellular location">
    <subcellularLocation>
        <location evidence="1 10">Endoplasmic reticulum membrane</location>
        <topology evidence="1 10">Multi-pass membrane protein</topology>
    </subcellularLocation>
</comment>
<dbReference type="EMBL" id="CAFZ01000019">
    <property type="protein sequence ID" value="CCA67749.1"/>
    <property type="molecule type" value="Genomic_DNA"/>
</dbReference>
<accession>G4T8Y1</accession>
<dbReference type="GO" id="GO:0000026">
    <property type="term" value="F:alpha-1,2-mannosyltransferase activity"/>
    <property type="evidence" value="ECO:0007669"/>
    <property type="project" value="TreeGrafter"/>
</dbReference>
<keyword evidence="4 10" id="KW-0328">Glycosyltransferase</keyword>
<keyword evidence="13" id="KW-1185">Reference proteome</keyword>
<feature type="compositionally biased region" description="Polar residues" evidence="11">
    <location>
        <begin position="1"/>
        <end position="10"/>
    </location>
</feature>
<feature type="transmembrane region" description="Helical" evidence="10">
    <location>
        <begin position="450"/>
        <end position="474"/>
    </location>
</feature>
<keyword evidence="8 10" id="KW-1133">Transmembrane helix</keyword>
<dbReference type="GO" id="GO:0006487">
    <property type="term" value="P:protein N-linked glycosylation"/>
    <property type="evidence" value="ECO:0007669"/>
    <property type="project" value="TreeGrafter"/>
</dbReference>
<dbReference type="InterPro" id="IPR005599">
    <property type="entry name" value="GPI_mannosylTrfase"/>
</dbReference>
<dbReference type="AlphaFoldDB" id="G4T8Y1"/>
<feature type="region of interest" description="Disordered" evidence="11">
    <location>
        <begin position="1"/>
        <end position="39"/>
    </location>
</feature>
<dbReference type="FunCoup" id="G4T8Y1">
    <property type="interactions" value="567"/>
</dbReference>
<dbReference type="OMA" id="PRDMHAK"/>
<evidence type="ECO:0000256" key="6">
    <source>
        <dbReference type="ARBA" id="ARBA00022692"/>
    </source>
</evidence>
<feature type="compositionally biased region" description="Low complexity" evidence="11">
    <location>
        <begin position="17"/>
        <end position="27"/>
    </location>
</feature>
<dbReference type="PANTHER" id="PTHR22760">
    <property type="entry name" value="GLYCOSYLTRANSFERASE"/>
    <property type="match status" value="1"/>
</dbReference>
<evidence type="ECO:0000256" key="10">
    <source>
        <dbReference type="RuleBase" id="RU363075"/>
    </source>
</evidence>
<keyword evidence="9 10" id="KW-0472">Membrane</keyword>
<keyword evidence="6 10" id="KW-0812">Transmembrane</keyword>
<dbReference type="EC" id="2.4.1.-" evidence="10"/>
<evidence type="ECO:0000256" key="9">
    <source>
        <dbReference type="ARBA" id="ARBA00023136"/>
    </source>
</evidence>
<evidence type="ECO:0000256" key="4">
    <source>
        <dbReference type="ARBA" id="ARBA00022676"/>
    </source>
</evidence>
<evidence type="ECO:0000256" key="7">
    <source>
        <dbReference type="ARBA" id="ARBA00022824"/>
    </source>
</evidence>
<feature type="transmembrane region" description="Helical" evidence="10">
    <location>
        <begin position="283"/>
        <end position="310"/>
    </location>
</feature>
<reference evidence="12 13" key="1">
    <citation type="journal article" date="2011" name="PLoS Pathog.">
        <title>Endophytic Life Strategies Decoded by Genome and Transcriptome Analyses of the Mutualistic Root Symbiont Piriformospora indica.</title>
        <authorList>
            <person name="Zuccaro A."/>
            <person name="Lahrmann U."/>
            <person name="Guldener U."/>
            <person name="Langen G."/>
            <person name="Pfiffi S."/>
            <person name="Biedenkopf D."/>
            <person name="Wong P."/>
            <person name="Samans B."/>
            <person name="Grimm C."/>
            <person name="Basiewicz M."/>
            <person name="Murat C."/>
            <person name="Martin F."/>
            <person name="Kogel K.H."/>
        </authorList>
    </citation>
    <scope>NUCLEOTIDE SEQUENCE [LARGE SCALE GENOMIC DNA]</scope>
    <source>
        <strain evidence="12 13">DSM 11827</strain>
    </source>
</reference>
<feature type="transmembrane region" description="Helical" evidence="10">
    <location>
        <begin position="169"/>
        <end position="187"/>
    </location>
</feature>
<feature type="transmembrane region" description="Helical" evidence="10">
    <location>
        <begin position="223"/>
        <end position="241"/>
    </location>
</feature>
<proteinExistence type="inferred from homology"/>
<dbReference type="UniPathway" id="UPA00378"/>
<comment type="caution">
    <text evidence="12">The sequence shown here is derived from an EMBL/GenBank/DDBJ whole genome shotgun (WGS) entry which is preliminary data.</text>
</comment>
<organism evidence="12 13">
    <name type="scientific">Serendipita indica (strain DSM 11827)</name>
    <name type="common">Root endophyte fungus</name>
    <name type="synonym">Piriformospora indica</name>
    <dbReference type="NCBI Taxonomy" id="1109443"/>
    <lineage>
        <taxon>Eukaryota</taxon>
        <taxon>Fungi</taxon>
        <taxon>Dikarya</taxon>
        <taxon>Basidiomycota</taxon>
        <taxon>Agaricomycotina</taxon>
        <taxon>Agaricomycetes</taxon>
        <taxon>Sebacinales</taxon>
        <taxon>Serendipitaceae</taxon>
        <taxon>Serendipita</taxon>
    </lineage>
</organism>
<comment type="pathway">
    <text evidence="2">Protein modification; protein glycosylation.</text>
</comment>
<dbReference type="eggNOG" id="KOG2515">
    <property type="taxonomic scope" value="Eukaryota"/>
</dbReference>
<evidence type="ECO:0000313" key="12">
    <source>
        <dbReference type="EMBL" id="CCA67749.1"/>
    </source>
</evidence>
<dbReference type="HOGENOM" id="CLU_018152_1_0_1"/>
<evidence type="ECO:0000256" key="8">
    <source>
        <dbReference type="ARBA" id="ARBA00022989"/>
    </source>
</evidence>
<evidence type="ECO:0000256" key="5">
    <source>
        <dbReference type="ARBA" id="ARBA00022679"/>
    </source>
</evidence>
<name>G4T8Y1_SERID</name>
<evidence type="ECO:0000313" key="13">
    <source>
        <dbReference type="Proteomes" id="UP000007148"/>
    </source>
</evidence>
<evidence type="ECO:0000256" key="1">
    <source>
        <dbReference type="ARBA" id="ARBA00004477"/>
    </source>
</evidence>
<dbReference type="GO" id="GO:0005789">
    <property type="term" value="C:endoplasmic reticulum membrane"/>
    <property type="evidence" value="ECO:0007669"/>
    <property type="project" value="UniProtKB-SubCell"/>
</dbReference>
<gene>
    <name evidence="12" type="ORF">PIIN_01573</name>
</gene>
<dbReference type="STRING" id="1109443.G4T8Y1"/>
<keyword evidence="5 12" id="KW-0808">Transferase</keyword>
<feature type="transmembrane region" description="Helical" evidence="10">
    <location>
        <begin position="379"/>
        <end position="398"/>
    </location>
</feature>